<evidence type="ECO:0000256" key="7">
    <source>
        <dbReference type="SAM" id="Phobius"/>
    </source>
</evidence>
<evidence type="ECO:0000256" key="3">
    <source>
        <dbReference type="ARBA" id="ARBA00022692"/>
    </source>
</evidence>
<feature type="domain" description="G-protein coupled receptors family 1 profile" evidence="8">
    <location>
        <begin position="29"/>
        <end position="298"/>
    </location>
</feature>
<dbReference type="GO" id="GO:0008528">
    <property type="term" value="F:G protein-coupled peptide receptor activity"/>
    <property type="evidence" value="ECO:0007669"/>
    <property type="project" value="InterPro"/>
</dbReference>
<dbReference type="InterPro" id="IPR019427">
    <property type="entry name" value="7TM_GPCR_serpentine_rcpt_Srw"/>
</dbReference>
<comment type="subcellular location">
    <subcellularLocation>
        <location evidence="1">Membrane</location>
    </subcellularLocation>
</comment>
<keyword evidence="10" id="KW-1185">Reference proteome</keyword>
<reference evidence="9" key="1">
    <citation type="submission" date="2023-10" db="EMBL/GenBank/DDBJ databases">
        <title>Genome assemblies of two species of porcelain crab, Petrolisthes cinctipes and Petrolisthes manimaculis (Anomura: Porcellanidae).</title>
        <authorList>
            <person name="Angst P."/>
        </authorList>
    </citation>
    <scope>NUCLEOTIDE SEQUENCE</scope>
    <source>
        <strain evidence="9">PB745_01</strain>
        <tissue evidence="9">Gill</tissue>
    </source>
</reference>
<evidence type="ECO:0000256" key="4">
    <source>
        <dbReference type="ARBA" id="ARBA00022989"/>
    </source>
</evidence>
<evidence type="ECO:0000256" key="6">
    <source>
        <dbReference type="RuleBase" id="RU000688"/>
    </source>
</evidence>
<evidence type="ECO:0000256" key="2">
    <source>
        <dbReference type="ARBA" id="ARBA00010663"/>
    </source>
</evidence>
<keyword evidence="6" id="KW-0297">G-protein coupled receptor</keyword>
<evidence type="ECO:0000313" key="10">
    <source>
        <dbReference type="Proteomes" id="UP001286313"/>
    </source>
</evidence>
<organism evidence="9 10">
    <name type="scientific">Petrolisthes cinctipes</name>
    <name type="common">Flat porcelain crab</name>
    <dbReference type="NCBI Taxonomy" id="88211"/>
    <lineage>
        <taxon>Eukaryota</taxon>
        <taxon>Metazoa</taxon>
        <taxon>Ecdysozoa</taxon>
        <taxon>Arthropoda</taxon>
        <taxon>Crustacea</taxon>
        <taxon>Multicrustacea</taxon>
        <taxon>Malacostraca</taxon>
        <taxon>Eumalacostraca</taxon>
        <taxon>Eucarida</taxon>
        <taxon>Decapoda</taxon>
        <taxon>Pleocyemata</taxon>
        <taxon>Anomura</taxon>
        <taxon>Galatheoidea</taxon>
        <taxon>Porcellanidae</taxon>
        <taxon>Petrolisthes</taxon>
    </lineage>
</organism>
<evidence type="ECO:0000256" key="5">
    <source>
        <dbReference type="ARBA" id="ARBA00023136"/>
    </source>
</evidence>
<dbReference type="PROSITE" id="PS50262">
    <property type="entry name" value="G_PROTEIN_RECEP_F1_2"/>
    <property type="match status" value="1"/>
</dbReference>
<dbReference type="EMBL" id="JAWQEG010003403">
    <property type="protein sequence ID" value="KAK3866406.1"/>
    <property type="molecule type" value="Genomic_DNA"/>
</dbReference>
<dbReference type="Pfam" id="PF10324">
    <property type="entry name" value="7TM_GPCR_Srw"/>
    <property type="match status" value="1"/>
</dbReference>
<dbReference type="PRINTS" id="PR00237">
    <property type="entry name" value="GPCRRHODOPSN"/>
</dbReference>
<dbReference type="InterPro" id="IPR000276">
    <property type="entry name" value="GPCR_Rhodpsn"/>
</dbReference>
<keyword evidence="3 6" id="KW-0812">Transmembrane</keyword>
<dbReference type="Gene3D" id="1.20.1070.10">
    <property type="entry name" value="Rhodopsin 7-helix transmembrane proteins"/>
    <property type="match status" value="1"/>
</dbReference>
<comment type="caution">
    <text evidence="9">The sequence shown here is derived from an EMBL/GenBank/DDBJ whole genome shotgun (WGS) entry which is preliminary data.</text>
</comment>
<evidence type="ECO:0000313" key="9">
    <source>
        <dbReference type="EMBL" id="KAK3866406.1"/>
    </source>
</evidence>
<evidence type="ECO:0000259" key="8">
    <source>
        <dbReference type="PROSITE" id="PS50262"/>
    </source>
</evidence>
<gene>
    <name evidence="9" type="ORF">Pcinc_028061</name>
</gene>
<comment type="similarity">
    <text evidence="2 6">Belongs to the G-protein coupled receptor 1 family.</text>
</comment>
<dbReference type="SUPFAM" id="SSF81321">
    <property type="entry name" value="Family A G protein-coupled receptor-like"/>
    <property type="match status" value="1"/>
</dbReference>
<dbReference type="PROSITE" id="PS00237">
    <property type="entry name" value="G_PROTEIN_RECEP_F1_1"/>
    <property type="match status" value="1"/>
</dbReference>
<feature type="transmembrane region" description="Helical" evidence="7">
    <location>
        <begin position="193"/>
        <end position="216"/>
    </location>
</feature>
<feature type="transmembrane region" description="Helical" evidence="7">
    <location>
        <begin position="237"/>
        <end position="261"/>
    </location>
</feature>
<feature type="transmembrane region" description="Helical" evidence="7">
    <location>
        <begin position="18"/>
        <end position="38"/>
    </location>
</feature>
<keyword evidence="5 7" id="KW-0472">Membrane</keyword>
<dbReference type="PANTHER" id="PTHR47760">
    <property type="entry name" value="G-PROTEIN COUPLED RECEPTOR B0563.6-LIKE PROTEIN-RELATED"/>
    <property type="match status" value="1"/>
</dbReference>
<protein>
    <recommendedName>
        <fullName evidence="8">G-protein coupled receptors family 1 profile domain-containing protein</fullName>
    </recommendedName>
</protein>
<dbReference type="GO" id="GO:0016020">
    <property type="term" value="C:membrane"/>
    <property type="evidence" value="ECO:0007669"/>
    <property type="project" value="UniProtKB-SubCell"/>
</dbReference>
<dbReference type="Proteomes" id="UP001286313">
    <property type="component" value="Unassembled WGS sequence"/>
</dbReference>
<dbReference type="InterPro" id="IPR053093">
    <property type="entry name" value="GPCR-like"/>
</dbReference>
<accession>A0AAE1K5V0</accession>
<evidence type="ECO:0000256" key="1">
    <source>
        <dbReference type="ARBA" id="ARBA00004370"/>
    </source>
</evidence>
<feature type="transmembrane region" description="Helical" evidence="7">
    <location>
        <begin position="131"/>
        <end position="152"/>
    </location>
</feature>
<sequence length="477" mass="54040">MNETVEVDLVHMVTYRRVLPFLVTLGLVTNLVALVVLCRPSLRHTKVNGYLIVLTVCDFFVCVSYIPVITTITGCVHYSYTDALYFAHFGWTLVGVFQTIGIYTILWLSLDRFMAVWMYDLYPRIQQKPHVNRNRMILTAICCLAIHVVYMIDGKAECTSDVDHHLDCKHGRWLSTSGYELSYSEQWHKMYRFFFSLVIRWIPSTLLLGFNAGLVVGVARGRLSFPSASHPNAERNLVTITICITFSYIFFSLPIVVYITAFASKLDDRCSGLHSKEILRAVGNCFQLLEHIVHVFFMAGLNSAFRKELKVFLRLEQSTVEKEDYAGGIKGEEEVSRRGKGSQLTPWLERSTNGAAVNLRLDHSVTPNPSTRNTMLEPGEDSVMVRDDSVIVVMMVRDDSVMVVMMVRDDSVVVVMMVRDDSVMVVMMVRDDSVVVVVVVVRDDSVMVVMMVRDDSVVVVMVRDDSVVVVMVVVRIV</sequence>
<dbReference type="InterPro" id="IPR017452">
    <property type="entry name" value="GPCR_Rhodpsn_7TM"/>
</dbReference>
<keyword evidence="6" id="KW-0807">Transducer</keyword>
<dbReference type="PANTHER" id="PTHR47760:SF1">
    <property type="entry name" value="G-PROTEIN COUPLED RECEPTORS FAMILY 1 PROFILE DOMAIN-CONTAINING PROTEIN"/>
    <property type="match status" value="1"/>
</dbReference>
<keyword evidence="6" id="KW-0675">Receptor</keyword>
<name>A0AAE1K5V0_PETCI</name>
<dbReference type="AlphaFoldDB" id="A0AAE1K5V0"/>
<feature type="transmembrane region" description="Helical" evidence="7">
    <location>
        <begin position="50"/>
        <end position="69"/>
    </location>
</feature>
<feature type="transmembrane region" description="Helical" evidence="7">
    <location>
        <begin position="89"/>
        <end position="110"/>
    </location>
</feature>
<keyword evidence="4 7" id="KW-1133">Transmembrane helix</keyword>
<proteinExistence type="inferred from homology"/>